<dbReference type="Pfam" id="PF19080">
    <property type="entry name" value="DUF5772"/>
    <property type="match status" value="1"/>
</dbReference>
<name>A0A6C0H3G0_9ZZZZ</name>
<sequence length="179" mass="21050">MYTEIFLCIVVFYTWRSKTHLVFKDTIVKKVNNFRRLNSLVATTETGYFKIAYVSLKLVAKASYISFIQYMNNSVKRVKEGKAYELTYVINGRLYKMITNPIRGPVPILQISNDDGEDVTDIVLPYMGPQYDWHYREFSPSFFGYKSLTFELSDGTERTYEETESFPVKELMLKRMMNI</sequence>
<accession>A0A6C0H3G0</accession>
<evidence type="ECO:0000313" key="1">
    <source>
        <dbReference type="EMBL" id="QHT74776.1"/>
    </source>
</evidence>
<protein>
    <submittedName>
        <fullName evidence="1">Uncharacterized protein</fullName>
    </submittedName>
</protein>
<proteinExistence type="predicted"/>
<dbReference type="EMBL" id="MN739858">
    <property type="protein sequence ID" value="QHT74776.1"/>
    <property type="molecule type" value="Genomic_DNA"/>
</dbReference>
<dbReference type="InterPro" id="IPR043921">
    <property type="entry name" value="DUF5772"/>
</dbReference>
<reference evidence="1" key="1">
    <citation type="journal article" date="2020" name="Nature">
        <title>Giant virus diversity and host interactions through global metagenomics.</title>
        <authorList>
            <person name="Schulz F."/>
            <person name="Roux S."/>
            <person name="Paez-Espino D."/>
            <person name="Jungbluth S."/>
            <person name="Walsh D.A."/>
            <person name="Denef V.J."/>
            <person name="McMahon K.D."/>
            <person name="Konstantinidis K.T."/>
            <person name="Eloe-Fadrosh E.A."/>
            <person name="Kyrpides N.C."/>
            <person name="Woyke T."/>
        </authorList>
    </citation>
    <scope>NUCLEOTIDE SEQUENCE</scope>
    <source>
        <strain evidence="1">GVMAG-M-3300023179-62</strain>
    </source>
</reference>
<organism evidence="1">
    <name type="scientific">viral metagenome</name>
    <dbReference type="NCBI Taxonomy" id="1070528"/>
    <lineage>
        <taxon>unclassified sequences</taxon>
        <taxon>metagenomes</taxon>
        <taxon>organismal metagenomes</taxon>
    </lineage>
</organism>
<dbReference type="AlphaFoldDB" id="A0A6C0H3G0"/>